<dbReference type="KEGG" id="fcy:FRACYDRAFT_235745"/>
<dbReference type="AlphaFoldDB" id="A0A1E7FNF2"/>
<feature type="transmembrane region" description="Helical" evidence="2">
    <location>
        <begin position="12"/>
        <end position="40"/>
    </location>
</feature>
<keyword evidence="4" id="KW-1185">Reference proteome</keyword>
<sequence length="683" mass="75177">MGCNIHAFAHRLTVLSMACLASTGFIICALSGFGCSFIAIQSLPGRNIGNSNGGDVFVDENNIQQAYLGVQCVTGADDMFQGDSSEEDDRLWDISRLFLYISLALGGTTTLFAWLLSFCVRPTACRWRVLSILAACSAVFQIPIFLVFESNNCNFDISRQTCTFSTGAYLNIVSIAIWIIMTIWVQLLRVPRWDDELDAWRVNGRNNNGGGGGSGQRGGTTIMIPTPKNANDSRDGTEETDFALSSPTQQQQQQQSPLNHLNTTRENATTASNPYSSNTSTILCNAMEHLKGSNDEDVDENKNSINDDDLENQRRNEKDETKIRRSSSIREMITTKSTKKFPSSSLPPGCMILPPSIDQFPVTEVEEDTSIEVAAVHDAFCVSEAKKNSFIGSWGSSMNRKRSKPINDSNILPRSLYAVNVNDNSNYNTESNNKSDDQNTAAAVVKYFTKDIPRIEISSRSGKENKSSQQQHYPQSSCITTNTDVVHYNDDSDNEFRDNNTVGGGGVIRSDQSSSTNRTAPGFKISCVYDDGTRHETHFPSLTSCCLGLVTDAADNDDEPADHPVCFEVADGNNNGDGDSHDVEYLVKKLRKEEKAAANRKSKRNMAPIPSFEFDKSSSLLTMGKNDDDNNNNTNSNYDGTANDDISEMTRGSGLVSTLSEVLDDVDLRHSSREVLDDLAKYY</sequence>
<keyword evidence="2" id="KW-1133">Transmembrane helix</keyword>
<evidence type="ECO:0000256" key="1">
    <source>
        <dbReference type="SAM" id="MobiDB-lite"/>
    </source>
</evidence>
<feature type="transmembrane region" description="Helical" evidence="2">
    <location>
        <begin position="97"/>
        <end position="117"/>
    </location>
</feature>
<feature type="compositionally biased region" description="Polar residues" evidence="1">
    <location>
        <begin position="510"/>
        <end position="519"/>
    </location>
</feature>
<dbReference type="OrthoDB" id="48729at2759"/>
<keyword evidence="2" id="KW-0472">Membrane</keyword>
<keyword evidence="2" id="KW-0812">Transmembrane</keyword>
<accession>A0A1E7FNF2</accession>
<feature type="region of interest" description="Disordered" evidence="1">
    <location>
        <begin position="620"/>
        <end position="646"/>
    </location>
</feature>
<evidence type="ECO:0000313" key="3">
    <source>
        <dbReference type="EMBL" id="OEU19690.1"/>
    </source>
</evidence>
<feature type="region of interest" description="Disordered" evidence="1">
    <location>
        <begin position="203"/>
        <end position="260"/>
    </location>
</feature>
<evidence type="ECO:0000256" key="2">
    <source>
        <dbReference type="SAM" id="Phobius"/>
    </source>
</evidence>
<dbReference type="EMBL" id="KV784355">
    <property type="protein sequence ID" value="OEU19690.1"/>
    <property type="molecule type" value="Genomic_DNA"/>
</dbReference>
<feature type="region of interest" description="Disordered" evidence="1">
    <location>
        <begin position="495"/>
        <end position="520"/>
    </location>
</feature>
<feature type="compositionally biased region" description="Gly residues" evidence="1">
    <location>
        <begin position="207"/>
        <end position="218"/>
    </location>
</feature>
<proteinExistence type="predicted"/>
<feature type="compositionally biased region" description="Basic and acidic residues" evidence="1">
    <location>
        <begin position="311"/>
        <end position="323"/>
    </location>
</feature>
<feature type="compositionally biased region" description="Polar residues" evidence="1">
    <location>
        <begin position="467"/>
        <end position="482"/>
    </location>
</feature>
<feature type="region of interest" description="Disordered" evidence="1">
    <location>
        <begin position="293"/>
        <end position="329"/>
    </location>
</feature>
<reference evidence="3 4" key="1">
    <citation type="submission" date="2016-09" db="EMBL/GenBank/DDBJ databases">
        <title>Extensive genetic diversity and differential bi-allelic expression allows diatom success in the polar Southern Ocean.</title>
        <authorList>
            <consortium name="DOE Joint Genome Institute"/>
            <person name="Mock T."/>
            <person name="Otillar R.P."/>
            <person name="Strauss J."/>
            <person name="Dupont C."/>
            <person name="Frickenhaus S."/>
            <person name="Maumus F."/>
            <person name="Mcmullan M."/>
            <person name="Sanges R."/>
            <person name="Schmutz J."/>
            <person name="Toseland A."/>
            <person name="Valas R."/>
            <person name="Veluchamy A."/>
            <person name="Ward B.J."/>
            <person name="Allen A."/>
            <person name="Barry K."/>
            <person name="Falciatore A."/>
            <person name="Ferrante M."/>
            <person name="Fortunato A.E."/>
            <person name="Gloeckner G."/>
            <person name="Gruber A."/>
            <person name="Hipkin R."/>
            <person name="Janech M."/>
            <person name="Kroth P."/>
            <person name="Leese F."/>
            <person name="Lindquist E."/>
            <person name="Lyon B.R."/>
            <person name="Martin J."/>
            <person name="Mayer C."/>
            <person name="Parker M."/>
            <person name="Quesneville H."/>
            <person name="Raymond J."/>
            <person name="Uhlig C."/>
            <person name="Valentin K.U."/>
            <person name="Worden A.Z."/>
            <person name="Armbrust E.V."/>
            <person name="Bowler C."/>
            <person name="Green B."/>
            <person name="Moulton V."/>
            <person name="Van Oosterhout C."/>
            <person name="Grigoriev I."/>
        </authorList>
    </citation>
    <scope>NUCLEOTIDE SEQUENCE [LARGE SCALE GENOMIC DNA]</scope>
    <source>
        <strain evidence="3 4">CCMP1102</strain>
    </source>
</reference>
<protein>
    <submittedName>
        <fullName evidence="3">Uncharacterized protein</fullName>
    </submittedName>
</protein>
<feature type="region of interest" description="Disordered" evidence="1">
    <location>
        <begin position="456"/>
        <end position="482"/>
    </location>
</feature>
<gene>
    <name evidence="3" type="ORF">FRACYDRAFT_235745</name>
</gene>
<feature type="transmembrane region" description="Helical" evidence="2">
    <location>
        <begin position="129"/>
        <end position="148"/>
    </location>
</feature>
<dbReference type="InParanoid" id="A0A1E7FNF2"/>
<feature type="transmembrane region" description="Helical" evidence="2">
    <location>
        <begin position="168"/>
        <end position="188"/>
    </location>
</feature>
<organism evidence="3 4">
    <name type="scientific">Fragilariopsis cylindrus CCMP1102</name>
    <dbReference type="NCBI Taxonomy" id="635003"/>
    <lineage>
        <taxon>Eukaryota</taxon>
        <taxon>Sar</taxon>
        <taxon>Stramenopiles</taxon>
        <taxon>Ochrophyta</taxon>
        <taxon>Bacillariophyta</taxon>
        <taxon>Bacillariophyceae</taxon>
        <taxon>Bacillariophycidae</taxon>
        <taxon>Bacillariales</taxon>
        <taxon>Bacillariaceae</taxon>
        <taxon>Fragilariopsis</taxon>
    </lineage>
</organism>
<name>A0A1E7FNF2_9STRA</name>
<evidence type="ECO:0000313" key="4">
    <source>
        <dbReference type="Proteomes" id="UP000095751"/>
    </source>
</evidence>
<dbReference type="Proteomes" id="UP000095751">
    <property type="component" value="Unassembled WGS sequence"/>
</dbReference>